<dbReference type="PROSITE" id="PS50943">
    <property type="entry name" value="HTH_CROC1"/>
    <property type="match status" value="1"/>
</dbReference>
<dbReference type="CDD" id="cd01392">
    <property type="entry name" value="HTH_LacI"/>
    <property type="match status" value="1"/>
</dbReference>
<dbReference type="InterPro" id="IPR001387">
    <property type="entry name" value="Cro/C1-type_HTH"/>
</dbReference>
<feature type="domain" description="HTH lacI-type" evidence="5">
    <location>
        <begin position="2"/>
        <end position="56"/>
    </location>
</feature>
<gene>
    <name evidence="7" type="ORF">GXN74_12995</name>
</gene>
<dbReference type="Pfam" id="PF13377">
    <property type="entry name" value="Peripla_BP_3"/>
    <property type="match status" value="1"/>
</dbReference>
<dbReference type="InterPro" id="IPR010982">
    <property type="entry name" value="Lambda_DNA-bd_dom_sf"/>
</dbReference>
<dbReference type="AlphaFoldDB" id="A0A7X5HXX4"/>
<keyword evidence="8" id="KW-1185">Reference proteome</keyword>
<dbReference type="Proteomes" id="UP000461585">
    <property type="component" value="Unassembled WGS sequence"/>
</dbReference>
<dbReference type="Gene3D" id="1.10.260.40">
    <property type="entry name" value="lambda repressor-like DNA-binding domains"/>
    <property type="match status" value="1"/>
</dbReference>
<reference evidence="7 8" key="1">
    <citation type="submission" date="2020-01" db="EMBL/GenBank/DDBJ databases">
        <title>Anaeroalcalibacter tamaniensis gen. nov., sp. nov., moderately halophilic strictly anaerobic fermenter bacterium from mud volcano of Taman peninsula.</title>
        <authorList>
            <person name="Frolova A."/>
            <person name="Merkel A.Y."/>
            <person name="Slobodkin A.I."/>
        </authorList>
    </citation>
    <scope>NUCLEOTIDE SEQUENCE [LARGE SCALE GENOMIC DNA]</scope>
    <source>
        <strain evidence="7 8">F-3ap</strain>
    </source>
</reference>
<dbReference type="InterPro" id="IPR046335">
    <property type="entry name" value="LacI/GalR-like_sensor"/>
</dbReference>
<evidence type="ECO:0000259" key="5">
    <source>
        <dbReference type="PROSITE" id="PS50932"/>
    </source>
</evidence>
<keyword evidence="2" id="KW-0805">Transcription regulation</keyword>
<dbReference type="EMBL" id="JAAEEH010000050">
    <property type="protein sequence ID" value="NDL68655.1"/>
    <property type="molecule type" value="Genomic_DNA"/>
</dbReference>
<dbReference type="PROSITE" id="PS50932">
    <property type="entry name" value="HTH_LACI_2"/>
    <property type="match status" value="1"/>
</dbReference>
<dbReference type="SUPFAM" id="SSF53822">
    <property type="entry name" value="Periplasmic binding protein-like I"/>
    <property type="match status" value="2"/>
</dbReference>
<dbReference type="PANTHER" id="PTHR30146">
    <property type="entry name" value="LACI-RELATED TRANSCRIPTIONAL REPRESSOR"/>
    <property type="match status" value="1"/>
</dbReference>
<evidence type="ECO:0000259" key="6">
    <source>
        <dbReference type="PROSITE" id="PS50943"/>
    </source>
</evidence>
<dbReference type="Pfam" id="PF13407">
    <property type="entry name" value="Peripla_BP_4"/>
    <property type="match status" value="1"/>
</dbReference>
<dbReference type="InterPro" id="IPR000843">
    <property type="entry name" value="HTH_LacI"/>
</dbReference>
<dbReference type="Pfam" id="PF00356">
    <property type="entry name" value="LacI"/>
    <property type="match status" value="1"/>
</dbReference>
<dbReference type="RefSeq" id="WP_162371375.1">
    <property type="nucleotide sequence ID" value="NZ_JAAEEH010000050.1"/>
</dbReference>
<evidence type="ECO:0000256" key="4">
    <source>
        <dbReference type="ARBA" id="ARBA00023163"/>
    </source>
</evidence>
<dbReference type="Gene3D" id="3.40.50.2300">
    <property type="match status" value="4"/>
</dbReference>
<evidence type="ECO:0000256" key="2">
    <source>
        <dbReference type="ARBA" id="ARBA00023015"/>
    </source>
</evidence>
<dbReference type="SMART" id="SM00354">
    <property type="entry name" value="HTH_LACI"/>
    <property type="match status" value="1"/>
</dbReference>
<evidence type="ECO:0000313" key="8">
    <source>
        <dbReference type="Proteomes" id="UP000461585"/>
    </source>
</evidence>
<evidence type="ECO:0000313" key="7">
    <source>
        <dbReference type="EMBL" id="NDL68655.1"/>
    </source>
</evidence>
<dbReference type="InterPro" id="IPR025997">
    <property type="entry name" value="SBP_2_dom"/>
</dbReference>
<sequence length="687" mass="75548">MATINDIAKMAGVSAATVSHVVNKTRYVSPKLVKKVEEAIDALEYPPNFVVKKKKTKAAEVDMEYVLFLAEDIHNPFHAEVERVVQKNMENAGYPLVSLSYGENGRKLDLYSQLLLAPESAVGIVAFPGAQEAHLLELLREAEAPVVLVGKKAEAYQADTVLSDNYGGAYRATNHLIKSGHEYIAIVSGGRGTEVDMERINGYKAALEDNGIALSPEYVISGLDNEKEIFQTLVSMNALENPPTAVFATNYRMVISILRFIGVNNIECPKDLSIISFNDFEWAELHNPSITTVAQDTKSIGEEVARLLLERMRERRLKGGGDSEESGGADFKEIVVPTELRIRASTSGIGRGPFGEKAASMEVLQLSESEKRLVRVGKYTAAVSFHYTGKAWAQLHEQGIKDEFNSLGISLLAVTDAHFNPTMQSKQLESLLTMEPDILISIPVDNEETSEAYKKIARSETKLVLITNVPNGLGVEDYVTCVSVNEHSHGRSAGRGLGEYMHRHNLRNVGIVRHGAVFYATNQRDDAAEQILLEEYPELTVCGKTFFEREEEAYQKTIELMKMNPEIQGIYVSWEGPAAQVVAALAEIGRTDVVVSTADLEYVLALNMAKGGAVKAISAQRPYEQGRAMALAAANALIGKKVPSFIGVEPIYVTQENLLKTWETVYKEAPPIQLANILKSPNVMEKE</sequence>
<accession>A0A7X5HXX4</accession>
<dbReference type="CDD" id="cd06316">
    <property type="entry name" value="PBP1_ABC_sugar_binding-like"/>
    <property type="match status" value="1"/>
</dbReference>
<organism evidence="7 8">
    <name type="scientific">Anaerotalea alkaliphila</name>
    <dbReference type="NCBI Taxonomy" id="2662126"/>
    <lineage>
        <taxon>Bacteria</taxon>
        <taxon>Bacillati</taxon>
        <taxon>Bacillota</taxon>
        <taxon>Clostridia</taxon>
        <taxon>Eubacteriales</taxon>
        <taxon>Anaerotalea</taxon>
    </lineage>
</organism>
<dbReference type="SUPFAM" id="SSF47413">
    <property type="entry name" value="lambda repressor-like DNA-binding domains"/>
    <property type="match status" value="1"/>
</dbReference>
<feature type="domain" description="HTH cro/C1-type" evidence="6">
    <location>
        <begin position="3"/>
        <end position="50"/>
    </location>
</feature>
<comment type="caution">
    <text evidence="7">The sequence shown here is derived from an EMBL/GenBank/DDBJ whole genome shotgun (WGS) entry which is preliminary data.</text>
</comment>
<keyword evidence="1" id="KW-0678">Repressor</keyword>
<keyword evidence="4" id="KW-0804">Transcription</keyword>
<dbReference type="PANTHER" id="PTHR30146:SF148">
    <property type="entry name" value="HTH-TYPE TRANSCRIPTIONAL REPRESSOR PURR-RELATED"/>
    <property type="match status" value="1"/>
</dbReference>
<evidence type="ECO:0000256" key="1">
    <source>
        <dbReference type="ARBA" id="ARBA00022491"/>
    </source>
</evidence>
<proteinExistence type="predicted"/>
<dbReference type="GO" id="GO:0003700">
    <property type="term" value="F:DNA-binding transcription factor activity"/>
    <property type="evidence" value="ECO:0007669"/>
    <property type="project" value="TreeGrafter"/>
</dbReference>
<dbReference type="PROSITE" id="PS00356">
    <property type="entry name" value="HTH_LACI_1"/>
    <property type="match status" value="1"/>
</dbReference>
<dbReference type="InterPro" id="IPR028082">
    <property type="entry name" value="Peripla_BP_I"/>
</dbReference>
<keyword evidence="3" id="KW-0238">DNA-binding</keyword>
<name>A0A7X5HXX4_9FIRM</name>
<dbReference type="CDD" id="cd06267">
    <property type="entry name" value="PBP1_LacI_sugar_binding-like"/>
    <property type="match status" value="1"/>
</dbReference>
<protein>
    <submittedName>
        <fullName evidence="7">Substrate-binding domain-containing protein</fullName>
    </submittedName>
</protein>
<dbReference type="PRINTS" id="PR00036">
    <property type="entry name" value="HTHLACI"/>
</dbReference>
<dbReference type="GO" id="GO:0000976">
    <property type="term" value="F:transcription cis-regulatory region binding"/>
    <property type="evidence" value="ECO:0007669"/>
    <property type="project" value="TreeGrafter"/>
</dbReference>
<evidence type="ECO:0000256" key="3">
    <source>
        <dbReference type="ARBA" id="ARBA00023125"/>
    </source>
</evidence>